<comment type="caution">
    <text evidence="15">The sequence shown here is derived from an EMBL/GenBank/DDBJ whole genome shotgun (WGS) entry which is preliminary data.</text>
</comment>
<evidence type="ECO:0000256" key="5">
    <source>
        <dbReference type="ARBA" id="ARBA00022729"/>
    </source>
</evidence>
<sequence length="624" mass="68710">MQNKTTLLALSVSLAMLSPSVYAQNDTSNEQSDPLNIEKMTVVSSRISLPTNRLTTSVSVLDESDLALHVGLSVAELLRQTPSVGVSNSGGLGKNTVVRIRGEEGFRTKLYIDNVELTDASSPQVAPIFDDVLIEQLSRIEILRGTQGLSYGADAGGVISMYSKQAATGFDASGTLSIGSFDTQGLNANITAGNDTGNVFLSASKIESDGFNAQSSDESGEKDGYENQTVHFKGQLALTNKIDASLVFRNVDAENQYDGCYDNVTFALINQCTTEAEQQTIRGALKYQGKNSQHQIAVNKTDVERDFFNNGEFGFSNSGSTDKIEYLGSINWQQHDLVFGAEKETQKIDESDLKRDQKSVFAEWLGQFDNQIALNLGFRIDDNDTFGKHNSVRVGAAKVVTLDVADVKFKTSYGTGFRAPSLYEQSYNDGPFAYGEASGLQLNEENSEGLDIGFELNNRQGLNAEVVFFKQTIENEIVFDLVGFQGYLQTAGESESKGVEANIEQVYSSGFTIWANYTYNQTEDNAGEVRLRRPKNKFNFGLRQSWLNDTLNAELTYRNVRNAVDIAGTELDDYQVTHLSAHWQLAEYISFKAGVNNLFNENYQEVSGFNTAGRNFFVSTTLRL</sequence>
<dbReference type="STRING" id="1127673.GLIP_2796"/>
<evidence type="ECO:0000259" key="14">
    <source>
        <dbReference type="Pfam" id="PF07715"/>
    </source>
</evidence>
<keyword evidence="2 10" id="KW-0813">Transport</keyword>
<dbReference type="PROSITE" id="PS52016">
    <property type="entry name" value="TONB_DEPENDENT_REC_3"/>
    <property type="match status" value="1"/>
</dbReference>
<evidence type="ECO:0000313" key="15">
    <source>
        <dbReference type="EMBL" id="GAC15417.1"/>
    </source>
</evidence>
<dbReference type="AlphaFoldDB" id="K6YB59"/>
<dbReference type="GO" id="GO:0009279">
    <property type="term" value="C:cell outer membrane"/>
    <property type="evidence" value="ECO:0007669"/>
    <property type="project" value="UniProtKB-SubCell"/>
</dbReference>
<dbReference type="InterPro" id="IPR039426">
    <property type="entry name" value="TonB-dep_rcpt-like"/>
</dbReference>
<evidence type="ECO:0000256" key="11">
    <source>
        <dbReference type="RuleBase" id="RU003357"/>
    </source>
</evidence>
<reference evidence="15 16" key="1">
    <citation type="journal article" date="2017" name="Antonie Van Leeuwenhoek">
        <title>Rhizobium rhizosphaerae sp. nov., a novel species isolated from rice rhizosphere.</title>
        <authorList>
            <person name="Zhao J.J."/>
            <person name="Zhang J."/>
            <person name="Zhang R.J."/>
            <person name="Zhang C.W."/>
            <person name="Yin H.Q."/>
            <person name="Zhang X.X."/>
        </authorList>
    </citation>
    <scope>NUCLEOTIDE SEQUENCE [LARGE SCALE GENOMIC DNA]</scope>
    <source>
        <strain evidence="15 16">E3</strain>
    </source>
</reference>
<gene>
    <name evidence="15" type="ORF">GLIP_2796</name>
</gene>
<evidence type="ECO:0000256" key="3">
    <source>
        <dbReference type="ARBA" id="ARBA00022452"/>
    </source>
</evidence>
<dbReference type="Gene3D" id="2.40.170.20">
    <property type="entry name" value="TonB-dependent receptor, beta-barrel domain"/>
    <property type="match status" value="1"/>
</dbReference>
<dbReference type="InterPro" id="IPR000531">
    <property type="entry name" value="Beta-barrel_TonB"/>
</dbReference>
<dbReference type="GO" id="GO:0006811">
    <property type="term" value="P:monoatomic ion transport"/>
    <property type="evidence" value="ECO:0007669"/>
    <property type="project" value="UniProtKB-KW"/>
</dbReference>
<feature type="chain" id="PRO_5003899915" evidence="12">
    <location>
        <begin position="24"/>
        <end position="624"/>
    </location>
</feature>
<dbReference type="EMBL" id="BAEN01000055">
    <property type="protein sequence ID" value="GAC15417.1"/>
    <property type="molecule type" value="Genomic_DNA"/>
</dbReference>
<keyword evidence="6" id="KW-0406">Ion transport</keyword>
<dbReference type="InterPro" id="IPR012910">
    <property type="entry name" value="Plug_dom"/>
</dbReference>
<dbReference type="SUPFAM" id="SSF56935">
    <property type="entry name" value="Porins"/>
    <property type="match status" value="1"/>
</dbReference>
<evidence type="ECO:0000256" key="6">
    <source>
        <dbReference type="ARBA" id="ARBA00023065"/>
    </source>
</evidence>
<accession>K6YB59</accession>
<proteinExistence type="inferred from homology"/>
<dbReference type="PANTHER" id="PTHR30069:SF53">
    <property type="entry name" value="COLICIN I RECEPTOR-RELATED"/>
    <property type="match status" value="1"/>
</dbReference>
<protein>
    <submittedName>
        <fullName evidence="15">Iron complex outermembrane recepter protein</fullName>
    </submittedName>
</protein>
<dbReference type="InterPro" id="IPR037066">
    <property type="entry name" value="Plug_dom_sf"/>
</dbReference>
<dbReference type="RefSeq" id="WP_008845222.1">
    <property type="nucleotide sequence ID" value="NZ_BAEN01000055.1"/>
</dbReference>
<dbReference type="PANTHER" id="PTHR30069">
    <property type="entry name" value="TONB-DEPENDENT OUTER MEMBRANE RECEPTOR"/>
    <property type="match status" value="1"/>
</dbReference>
<keyword evidence="3 10" id="KW-1134">Transmembrane beta strand</keyword>
<keyword evidence="16" id="KW-1185">Reference proteome</keyword>
<evidence type="ECO:0000259" key="13">
    <source>
        <dbReference type="Pfam" id="PF00593"/>
    </source>
</evidence>
<evidence type="ECO:0000256" key="8">
    <source>
        <dbReference type="ARBA" id="ARBA00023136"/>
    </source>
</evidence>
<name>K6YB59_9ALTE</name>
<dbReference type="Pfam" id="PF00593">
    <property type="entry name" value="TonB_dep_Rec_b-barrel"/>
    <property type="match status" value="1"/>
</dbReference>
<feature type="signal peptide" evidence="12">
    <location>
        <begin position="1"/>
        <end position="23"/>
    </location>
</feature>
<dbReference type="InterPro" id="IPR036942">
    <property type="entry name" value="Beta-barrel_TonB_sf"/>
</dbReference>
<dbReference type="GO" id="GO:0015889">
    <property type="term" value="P:cobalamin transport"/>
    <property type="evidence" value="ECO:0007669"/>
    <property type="project" value="TreeGrafter"/>
</dbReference>
<feature type="domain" description="TonB-dependent receptor-like beta-barrel" evidence="13">
    <location>
        <begin position="179"/>
        <end position="598"/>
    </location>
</feature>
<dbReference type="Gene3D" id="2.170.130.10">
    <property type="entry name" value="TonB-dependent receptor, plug domain"/>
    <property type="match status" value="1"/>
</dbReference>
<evidence type="ECO:0000313" key="16">
    <source>
        <dbReference type="Proteomes" id="UP000006334"/>
    </source>
</evidence>
<dbReference type="OrthoDB" id="9764669at2"/>
<keyword evidence="4 10" id="KW-0812">Transmembrane</keyword>
<keyword evidence="9 10" id="KW-0998">Cell outer membrane</keyword>
<comment type="similarity">
    <text evidence="10 11">Belongs to the TonB-dependent receptor family.</text>
</comment>
<evidence type="ECO:0000256" key="9">
    <source>
        <dbReference type="ARBA" id="ARBA00023237"/>
    </source>
</evidence>
<evidence type="ECO:0000256" key="2">
    <source>
        <dbReference type="ARBA" id="ARBA00022448"/>
    </source>
</evidence>
<keyword evidence="5 12" id="KW-0732">Signal</keyword>
<evidence type="ECO:0000256" key="12">
    <source>
        <dbReference type="SAM" id="SignalP"/>
    </source>
</evidence>
<organism evidence="15 16">
    <name type="scientific">Aliiglaciecola lipolytica E3</name>
    <dbReference type="NCBI Taxonomy" id="1127673"/>
    <lineage>
        <taxon>Bacteria</taxon>
        <taxon>Pseudomonadati</taxon>
        <taxon>Pseudomonadota</taxon>
        <taxon>Gammaproteobacteria</taxon>
        <taxon>Alteromonadales</taxon>
        <taxon>Alteromonadaceae</taxon>
        <taxon>Aliiglaciecola</taxon>
    </lineage>
</organism>
<keyword evidence="8 10" id="KW-0472">Membrane</keyword>
<feature type="domain" description="TonB-dependent receptor plug" evidence="14">
    <location>
        <begin position="53"/>
        <end position="157"/>
    </location>
</feature>
<dbReference type="eggNOG" id="COG4206">
    <property type="taxonomic scope" value="Bacteria"/>
</dbReference>
<comment type="subcellular location">
    <subcellularLocation>
        <location evidence="1 10">Cell outer membrane</location>
        <topology evidence="1 10">Multi-pass membrane protein</topology>
    </subcellularLocation>
</comment>
<evidence type="ECO:0000256" key="1">
    <source>
        <dbReference type="ARBA" id="ARBA00004571"/>
    </source>
</evidence>
<evidence type="ECO:0000256" key="4">
    <source>
        <dbReference type="ARBA" id="ARBA00022692"/>
    </source>
</evidence>
<keyword evidence="7 11" id="KW-0798">TonB box</keyword>
<evidence type="ECO:0000256" key="10">
    <source>
        <dbReference type="PROSITE-ProRule" id="PRU01360"/>
    </source>
</evidence>
<dbReference type="Proteomes" id="UP000006334">
    <property type="component" value="Unassembled WGS sequence"/>
</dbReference>
<evidence type="ECO:0000256" key="7">
    <source>
        <dbReference type="ARBA" id="ARBA00023077"/>
    </source>
</evidence>
<dbReference type="Pfam" id="PF07715">
    <property type="entry name" value="Plug"/>
    <property type="match status" value="1"/>
</dbReference>